<feature type="repeat" description="RCC1" evidence="2">
    <location>
        <begin position="527"/>
        <end position="582"/>
    </location>
</feature>
<reference evidence="5" key="1">
    <citation type="journal article" date="2015" name="PLoS Genet.">
        <title>Genome Sequence and Transcriptome Analyses of Chrysochromulina tobin: Metabolic Tools for Enhanced Algal Fitness in the Prominent Order Prymnesiales (Haptophyceae).</title>
        <authorList>
            <person name="Hovde B.T."/>
            <person name="Deodato C.R."/>
            <person name="Hunsperger H.M."/>
            <person name="Ryken S.A."/>
            <person name="Yost W."/>
            <person name="Jha R.K."/>
            <person name="Patterson J."/>
            <person name="Monnat R.J. Jr."/>
            <person name="Barlow S.B."/>
            <person name="Starkenburg S.R."/>
            <person name="Cattolico R.A."/>
        </authorList>
    </citation>
    <scope>NUCLEOTIDE SEQUENCE</scope>
    <source>
        <strain evidence="5">CCMP291</strain>
    </source>
</reference>
<evidence type="ECO:0000256" key="2">
    <source>
        <dbReference type="PROSITE-ProRule" id="PRU00235"/>
    </source>
</evidence>
<evidence type="ECO:0000256" key="1">
    <source>
        <dbReference type="ARBA" id="ARBA00022737"/>
    </source>
</evidence>
<accession>A0A0M0K0Z9</accession>
<organism evidence="4 5">
    <name type="scientific">Chrysochromulina tobinii</name>
    <dbReference type="NCBI Taxonomy" id="1460289"/>
    <lineage>
        <taxon>Eukaryota</taxon>
        <taxon>Haptista</taxon>
        <taxon>Haptophyta</taxon>
        <taxon>Prymnesiophyceae</taxon>
        <taxon>Prymnesiales</taxon>
        <taxon>Chrysochromulinaceae</taxon>
        <taxon>Chrysochromulina</taxon>
    </lineage>
</organism>
<feature type="signal peptide" evidence="3">
    <location>
        <begin position="1"/>
        <end position="28"/>
    </location>
</feature>
<feature type="chain" id="PRO_5005602369" evidence="3">
    <location>
        <begin position="29"/>
        <end position="753"/>
    </location>
</feature>
<protein>
    <submittedName>
        <fullName evidence="4">Regulator of chromosome condensation rcc1</fullName>
    </submittedName>
</protein>
<evidence type="ECO:0000313" key="5">
    <source>
        <dbReference type="Proteomes" id="UP000037460"/>
    </source>
</evidence>
<gene>
    <name evidence="4" type="ORF">Ctob_013443</name>
</gene>
<dbReference type="OrthoDB" id="538768at2759"/>
<dbReference type="Proteomes" id="UP000037460">
    <property type="component" value="Unassembled WGS sequence"/>
</dbReference>
<keyword evidence="1" id="KW-0677">Repeat</keyword>
<dbReference type="Gene3D" id="2.130.10.30">
    <property type="entry name" value="Regulator of chromosome condensation 1/beta-lactamase-inhibitor protein II"/>
    <property type="match status" value="2"/>
</dbReference>
<dbReference type="PANTHER" id="PTHR22870:SF408">
    <property type="entry name" value="OS09G0560450 PROTEIN"/>
    <property type="match status" value="1"/>
</dbReference>
<dbReference type="PROSITE" id="PS50012">
    <property type="entry name" value="RCC1_3"/>
    <property type="match status" value="3"/>
</dbReference>
<name>A0A0M0K0Z9_9EUKA</name>
<comment type="caution">
    <text evidence="4">The sequence shown here is derived from an EMBL/GenBank/DDBJ whole genome shotgun (WGS) entry which is preliminary data.</text>
</comment>
<dbReference type="AlphaFoldDB" id="A0A0M0K0Z9"/>
<dbReference type="Pfam" id="PF13540">
    <property type="entry name" value="RCC1_2"/>
    <property type="match status" value="1"/>
</dbReference>
<feature type="repeat" description="RCC1" evidence="2">
    <location>
        <begin position="636"/>
        <end position="685"/>
    </location>
</feature>
<evidence type="ECO:0000313" key="4">
    <source>
        <dbReference type="EMBL" id="KOO32282.1"/>
    </source>
</evidence>
<feature type="repeat" description="RCC1" evidence="2">
    <location>
        <begin position="585"/>
        <end position="634"/>
    </location>
</feature>
<dbReference type="InterPro" id="IPR051210">
    <property type="entry name" value="Ub_ligase/GEF_domain"/>
</dbReference>
<keyword evidence="5" id="KW-1185">Reference proteome</keyword>
<dbReference type="EMBL" id="JWZX01001810">
    <property type="protein sequence ID" value="KOO32282.1"/>
    <property type="molecule type" value="Genomic_DNA"/>
</dbReference>
<dbReference type="Pfam" id="PF00415">
    <property type="entry name" value="RCC1"/>
    <property type="match status" value="1"/>
</dbReference>
<feature type="non-terminal residue" evidence="4">
    <location>
        <position position="753"/>
    </location>
</feature>
<dbReference type="PANTHER" id="PTHR22870">
    <property type="entry name" value="REGULATOR OF CHROMOSOME CONDENSATION"/>
    <property type="match status" value="1"/>
</dbReference>
<sequence length="753" mass="76573">MIQSTWPRTAPRIAPAIFFALMVSATDAQCTDTCHYASDGLRDDGRPDAVFEFKIDAEDVSSIERVTPGSICMTTLTCFFAFDSDCDDGSPGSELPVCAFGAECVDCGVRTASPPPPPHSPATICMNKCLNAGGSECSDDGGGPGSEYPDYQYGTDCTECSGVRPIRPPPTSSPPMSPPAPSPPPGICMATCSFASDSGSNDGSPGSELPVCAFGAECVDCGVRTASPPPPPHSPATICMNKCLNAGGSECSDDGGGPGSEYPDYQYGTDCANCSGGVRPIRPPPTSSPPMSPPATSPPPGICMATCFFASDSGSNDGSPGSELPMCAFGAECVDCGVRTASPPPPPHSPATICMNECLNAGGSECSDDGGGPGSEFATCAYATDCVGCGPRVSMPSAPPRSAAAHPAPNPPPSMCSNPCSYTSDWMTADDGLCKGARQVFMIALKLLGASVNHWFPYEDTAGDPVEEAAKRVSSALLKCWGHNYYGSLGDNTTTGRLAPTTIDVGGAVGLLALGRAHTCAYVTASALLKCWGSNENGYGSGYGQLGDGTTTNRNTPTTIDVGGAVGLLALGDYHTCAYVTADAGTLKCWGLNIYGQLGDGTNTNRNTPTTINVGGAVGLLALGYATTCAYLTASELLKCWGSNSDGQLGNGNTFTSYNPITINVGGAVGLLALGSSHTCAYVTASALLKCWGSNYQGQLGDNTTTSRATPTTIDVGGAVGLLALEGSTCAYVTDGAGTLKCWGNNGDGQLGD</sequence>
<evidence type="ECO:0000256" key="3">
    <source>
        <dbReference type="SAM" id="SignalP"/>
    </source>
</evidence>
<keyword evidence="3" id="KW-0732">Signal</keyword>
<dbReference type="InterPro" id="IPR009091">
    <property type="entry name" value="RCC1/BLIP-II"/>
</dbReference>
<dbReference type="InterPro" id="IPR000408">
    <property type="entry name" value="Reg_chr_condens"/>
</dbReference>
<dbReference type="SUPFAM" id="SSF50985">
    <property type="entry name" value="RCC1/BLIP-II"/>
    <property type="match status" value="1"/>
</dbReference>
<proteinExistence type="predicted"/>